<evidence type="ECO:0000313" key="3">
    <source>
        <dbReference type="Proteomes" id="UP000287547"/>
    </source>
</evidence>
<evidence type="ECO:0000256" key="1">
    <source>
        <dbReference type="SAM" id="MobiDB-lite"/>
    </source>
</evidence>
<dbReference type="EMBL" id="QHKI01000023">
    <property type="protein sequence ID" value="RSM82194.1"/>
    <property type="molecule type" value="Genomic_DNA"/>
</dbReference>
<sequence>MPDGTPKPDPNDPAYQDAYQRAMEEGRKDNTGGGLFGIFETIADMATAAEAGAFAVRPDVAQEVVKQLTKIQDQVAKMQRGVMGTAMGQKLGGGYAAQVATFNTQVTEEGPGKLLTTFSGELEQLKAAVEKSIAHYTGSDSGNRRRVDGAGGGL</sequence>
<dbReference type="Proteomes" id="UP000287547">
    <property type="component" value="Unassembled WGS sequence"/>
</dbReference>
<evidence type="ECO:0000313" key="2">
    <source>
        <dbReference type="EMBL" id="RSM82194.1"/>
    </source>
</evidence>
<protein>
    <recommendedName>
        <fullName evidence="4">Excreted virulence factor EspC, type VII ESX diderm</fullName>
    </recommendedName>
</protein>
<feature type="region of interest" description="Disordered" evidence="1">
    <location>
        <begin position="1"/>
        <end position="30"/>
    </location>
</feature>
<dbReference type="RefSeq" id="WP_051795787.1">
    <property type="nucleotide sequence ID" value="NZ_QHKI01000023.1"/>
</dbReference>
<dbReference type="AlphaFoldDB" id="A0A428Z5M4"/>
<gene>
    <name evidence="2" type="ORF">DMH04_26290</name>
</gene>
<evidence type="ECO:0008006" key="4">
    <source>
        <dbReference type="Google" id="ProtNLM"/>
    </source>
</evidence>
<accession>A0A428Z5M4</accession>
<reference evidence="2 3" key="1">
    <citation type="submission" date="2018-05" db="EMBL/GenBank/DDBJ databases">
        <title>Evolution of GPA BGCs.</title>
        <authorList>
            <person name="Waglechner N."/>
            <person name="Wright G.D."/>
        </authorList>
    </citation>
    <scope>NUCLEOTIDE SEQUENCE [LARGE SCALE GENOMIC DNA]</scope>
    <source>
        <strain evidence="2 3">A82846</strain>
    </source>
</reference>
<organism evidence="2 3">
    <name type="scientific">Kibdelosporangium aridum</name>
    <dbReference type="NCBI Taxonomy" id="2030"/>
    <lineage>
        <taxon>Bacteria</taxon>
        <taxon>Bacillati</taxon>
        <taxon>Actinomycetota</taxon>
        <taxon>Actinomycetes</taxon>
        <taxon>Pseudonocardiales</taxon>
        <taxon>Pseudonocardiaceae</taxon>
        <taxon>Kibdelosporangium</taxon>
    </lineage>
</organism>
<dbReference type="OrthoDB" id="3685865at2"/>
<comment type="caution">
    <text evidence="2">The sequence shown here is derived from an EMBL/GenBank/DDBJ whole genome shotgun (WGS) entry which is preliminary data.</text>
</comment>
<proteinExistence type="predicted"/>
<name>A0A428Z5M4_KIBAR</name>